<organism evidence="1 2">
    <name type="scientific">Allomeiothermus silvanus (strain ATCC 700542 / DSM 9946 / NBRC 106475 / NCIMB 13440 / VI-R2)</name>
    <name type="common">Thermus silvanus</name>
    <dbReference type="NCBI Taxonomy" id="526227"/>
    <lineage>
        <taxon>Bacteria</taxon>
        <taxon>Thermotogati</taxon>
        <taxon>Deinococcota</taxon>
        <taxon>Deinococci</taxon>
        <taxon>Thermales</taxon>
        <taxon>Thermaceae</taxon>
        <taxon>Allomeiothermus</taxon>
    </lineage>
</organism>
<evidence type="ECO:0008006" key="3">
    <source>
        <dbReference type="Google" id="ProtNLM"/>
    </source>
</evidence>
<protein>
    <recommendedName>
        <fullName evidence="3">CRISPR-associated protein Cas5</fullName>
    </recommendedName>
</protein>
<evidence type="ECO:0000313" key="2">
    <source>
        <dbReference type="Proteomes" id="UP000001916"/>
    </source>
</evidence>
<dbReference type="RefSeq" id="WP_013159792.1">
    <property type="nucleotide sequence ID" value="NC_014213.1"/>
</dbReference>
<dbReference type="OrthoDB" id="34093at2"/>
<dbReference type="AlphaFoldDB" id="D7BJF8"/>
<gene>
    <name evidence="1" type="ORF">Mesil_3512</name>
</gene>
<keyword evidence="2" id="KW-1185">Reference proteome</keyword>
<dbReference type="EMBL" id="CP002043">
    <property type="protein sequence ID" value="ADH65314.1"/>
    <property type="molecule type" value="Genomic_DNA"/>
</dbReference>
<evidence type="ECO:0000313" key="1">
    <source>
        <dbReference type="EMBL" id="ADH65314.1"/>
    </source>
</evidence>
<proteinExistence type="predicted"/>
<geneLocation type="plasmid" evidence="1 2">
    <name>pMESIL01</name>
</geneLocation>
<reference evidence="1 2" key="1">
    <citation type="journal article" date="2010" name="Stand. Genomic Sci.">
        <title>Complete genome sequence of Meiothermus silvanus type strain (VI-R2).</title>
        <authorList>
            <person name="Sikorski J."/>
            <person name="Tindall B.J."/>
            <person name="Lowry S."/>
            <person name="Lucas S."/>
            <person name="Nolan M."/>
            <person name="Copeland A."/>
            <person name="Glavina Del Rio T."/>
            <person name="Tice H."/>
            <person name="Cheng J.F."/>
            <person name="Han C."/>
            <person name="Pitluck S."/>
            <person name="Liolios K."/>
            <person name="Ivanova N."/>
            <person name="Mavromatis K."/>
            <person name="Mikhailova N."/>
            <person name="Pati A."/>
            <person name="Goodwin L."/>
            <person name="Chen A."/>
            <person name="Palaniappan K."/>
            <person name="Land M."/>
            <person name="Hauser L."/>
            <person name="Chang Y.J."/>
            <person name="Jeffries C.D."/>
            <person name="Rohde M."/>
            <person name="Goker M."/>
            <person name="Woyke T."/>
            <person name="Bristow J."/>
            <person name="Eisen J.A."/>
            <person name="Markowitz V."/>
            <person name="Hugenholtz P."/>
            <person name="Kyrpides N.C."/>
            <person name="Klenk H.P."/>
            <person name="Lapidus A."/>
        </authorList>
    </citation>
    <scope>NUCLEOTIDE SEQUENCE [LARGE SCALE GENOMIC DNA]</scope>
    <source>
        <strain evidence="2">ATCC 700542 / DSM 9946 / VI-R2</strain>
        <plasmid evidence="2">Plasmid pMESIL01</plasmid>
    </source>
</reference>
<sequence length="249" mass="27634">MSEIWLRARFLTHSFHYRMPDTVAISAVNPAVPSPLTVQMAMLAAYLREGERGKAQALLELLPLKVRVRPPRGAVIYRGIMRYVRPPKDAGDLDKNTGAGYKISPHFREFALLDGPLEVYVLVPAEHRGLVAEALERIPYLGAKDSLVSCQGEVEPVDEPPSDCAVALEDVDLSELADYVVLQLADFEGRERLFPPAKGKQKAQDKVLTLERLLPSQRLKEHYRLGAYLVEGQVYSSGNVKVFRRGGGG</sequence>
<dbReference type="HOGENOM" id="CLU_1114786_0_0_0"/>
<name>D7BJF8_ALLS1</name>
<accession>D7BJF8</accession>
<keyword evidence="1" id="KW-0614">Plasmid</keyword>
<dbReference type="KEGG" id="msv:Mesil_3512"/>
<dbReference type="Proteomes" id="UP000001916">
    <property type="component" value="Plasmid pMESIL01"/>
</dbReference>